<dbReference type="AlphaFoldDB" id="A0A4Z1GQX6"/>
<evidence type="ECO:0000313" key="3">
    <source>
        <dbReference type="Proteomes" id="UP000297814"/>
    </source>
</evidence>
<reference evidence="2 3" key="1">
    <citation type="submission" date="2017-12" db="EMBL/GenBank/DDBJ databases">
        <title>Comparative genomics of Botrytis spp.</title>
        <authorList>
            <person name="Valero-Jimenez C.A."/>
            <person name="Tapia P."/>
            <person name="Veloso J."/>
            <person name="Silva-Moreno E."/>
            <person name="Staats M."/>
            <person name="Valdes J.H."/>
            <person name="Van Kan J.A.L."/>
        </authorList>
    </citation>
    <scope>NUCLEOTIDE SEQUENCE [LARGE SCALE GENOMIC DNA]</scope>
    <source>
        <strain evidence="2 3">Bh0001</strain>
    </source>
</reference>
<gene>
    <name evidence="2" type="ORF">BHYA_0105g00020</name>
</gene>
<proteinExistence type="predicted"/>
<evidence type="ECO:0000313" key="2">
    <source>
        <dbReference type="EMBL" id="TGO37111.1"/>
    </source>
</evidence>
<feature type="region of interest" description="Disordered" evidence="1">
    <location>
        <begin position="60"/>
        <end position="86"/>
    </location>
</feature>
<dbReference type="EMBL" id="PQXK01000105">
    <property type="protein sequence ID" value="TGO37111.1"/>
    <property type="molecule type" value="Genomic_DNA"/>
</dbReference>
<dbReference type="Proteomes" id="UP000297814">
    <property type="component" value="Unassembled WGS sequence"/>
</dbReference>
<comment type="caution">
    <text evidence="2">The sequence shown here is derived from an EMBL/GenBank/DDBJ whole genome shotgun (WGS) entry which is preliminary data.</text>
</comment>
<evidence type="ECO:0000256" key="1">
    <source>
        <dbReference type="SAM" id="MobiDB-lite"/>
    </source>
</evidence>
<feature type="compositionally biased region" description="Acidic residues" evidence="1">
    <location>
        <begin position="61"/>
        <end position="71"/>
    </location>
</feature>
<accession>A0A4Z1GQX6</accession>
<organism evidence="2 3">
    <name type="scientific">Botrytis hyacinthi</name>
    <dbReference type="NCBI Taxonomy" id="278943"/>
    <lineage>
        <taxon>Eukaryota</taxon>
        <taxon>Fungi</taxon>
        <taxon>Dikarya</taxon>
        <taxon>Ascomycota</taxon>
        <taxon>Pezizomycotina</taxon>
        <taxon>Leotiomycetes</taxon>
        <taxon>Helotiales</taxon>
        <taxon>Sclerotiniaceae</taxon>
        <taxon>Botrytis</taxon>
    </lineage>
</organism>
<name>A0A4Z1GQX6_9HELO</name>
<keyword evidence="3" id="KW-1185">Reference proteome</keyword>
<protein>
    <submittedName>
        <fullName evidence="2">Uncharacterized protein</fullName>
    </submittedName>
</protein>
<sequence>MCNIRIVFGGIRHDVVDIVIALPPAEGEAAEEIGDEYPNAAVGVERVCYTHVTGVVRGEDELVPEESEGEGGGDVVGGLYKISRRG</sequence>